<sequence length="473" mass="50316">MTGATKSGMLAANANSYRGLLDGAKPIAALFESVVSRFKGSIDKPGGTYWEGATAEAGQSNAASGWKVTARVQDIIDKYEKSAAPIIDHTLVPSLTNGQNIIHSAEQHPEIRVNEDLTMTYTAPAGMSEEQADKNAKIVADTAKELKASGDKWWDATQQVKQLVDAAKQEIAHELNSAAGTFDVNKAVKDAALIQGSLTQVLGIVGAPKVLTPQDNQEIAFRSVFGHAPTTPADWNTAAMLDTHNYDPKYKGTDSDVRVAKIEPHPGKGQVQINAFIPGDKVWNFGKDLGDNRGFDKKASPEHSRVTMLIDYDNGVVVHRQNPSVTDTGKAAAGVPNVYVNELKDGTINLRYNSADGFMPGGLPVAEITAHEVRGNIVIQPGESGFKVGGTISGFPATEIYHGQDTLAQYMPSMGYNQWGPTVQLPSTAFIGDQTLLAPFQTDAVTGHGQVVPPPSPGTKLGPLTSIPTVPVK</sequence>
<dbReference type="AlphaFoldDB" id="A0A9Q7SHI6"/>
<gene>
    <name evidence="2" type="ORF">SAMEA2275694_03987</name>
</gene>
<evidence type="ECO:0000313" key="3">
    <source>
        <dbReference type="Proteomes" id="UP000185183"/>
    </source>
</evidence>
<accession>A0A9Q7SHI6</accession>
<dbReference type="RefSeq" id="WP_079675931.1">
    <property type="nucleotide sequence ID" value="NZ_FSCP01000002.1"/>
</dbReference>
<name>A0A9Q7SHI6_9MYCO</name>
<dbReference type="Proteomes" id="UP000185183">
    <property type="component" value="Unassembled WGS sequence"/>
</dbReference>
<feature type="region of interest" description="Disordered" evidence="1">
    <location>
        <begin position="447"/>
        <end position="473"/>
    </location>
</feature>
<organism evidence="2 3">
    <name type="scientific">Mycobacteroides abscessus subsp. bolletii</name>
    <dbReference type="NCBI Taxonomy" id="319705"/>
    <lineage>
        <taxon>Bacteria</taxon>
        <taxon>Bacillati</taxon>
        <taxon>Actinomycetota</taxon>
        <taxon>Actinomycetes</taxon>
        <taxon>Mycobacteriales</taxon>
        <taxon>Mycobacteriaceae</taxon>
        <taxon>Mycobacteroides</taxon>
        <taxon>Mycobacteroides abscessus</taxon>
    </lineage>
</organism>
<dbReference type="EMBL" id="FSFA01000005">
    <property type="protein sequence ID" value="SHX83144.1"/>
    <property type="molecule type" value="Genomic_DNA"/>
</dbReference>
<reference evidence="2 3" key="1">
    <citation type="submission" date="2016-11" db="EMBL/GenBank/DDBJ databases">
        <authorList>
            <consortium name="Pathogen Informatics"/>
        </authorList>
    </citation>
    <scope>NUCLEOTIDE SEQUENCE [LARGE SCALE GENOMIC DNA]</scope>
    <source>
        <strain evidence="2 3">968</strain>
    </source>
</reference>
<comment type="caution">
    <text evidence="2">The sequence shown here is derived from an EMBL/GenBank/DDBJ whole genome shotgun (WGS) entry which is preliminary data.</text>
</comment>
<evidence type="ECO:0000313" key="2">
    <source>
        <dbReference type="EMBL" id="SHX83144.1"/>
    </source>
</evidence>
<proteinExistence type="predicted"/>
<evidence type="ECO:0000256" key="1">
    <source>
        <dbReference type="SAM" id="MobiDB-lite"/>
    </source>
</evidence>
<protein>
    <submittedName>
        <fullName evidence="2">Uncharacterized protein</fullName>
    </submittedName>
</protein>